<protein>
    <submittedName>
        <fullName evidence="2">Uncharacterized protein</fullName>
    </submittedName>
</protein>
<sequence length="162" mass="18485">MCQLKYVLTPWNAYHTHISSRESCHLVSITWCAAQFPGDQGTGHAQIEFGRDTSHEHILAHLILAHQCPYYDNVEIERTREWYYYGSVITFALEELPPARRRFTTTASWVQEHFMAAARARGWEESSAEGTTDDGGGGHGAGIQMERKEVPEKGWKQFKAKE</sequence>
<gene>
    <name evidence="2" type="ORF">SMACR_08824</name>
</gene>
<dbReference type="EMBL" id="NMPR01000211">
    <property type="protein sequence ID" value="KAA8628050.1"/>
    <property type="molecule type" value="Genomic_DNA"/>
</dbReference>
<organism evidence="2 3">
    <name type="scientific">Sordaria macrospora</name>
    <dbReference type="NCBI Taxonomy" id="5147"/>
    <lineage>
        <taxon>Eukaryota</taxon>
        <taxon>Fungi</taxon>
        <taxon>Dikarya</taxon>
        <taxon>Ascomycota</taxon>
        <taxon>Pezizomycotina</taxon>
        <taxon>Sordariomycetes</taxon>
        <taxon>Sordariomycetidae</taxon>
        <taxon>Sordariales</taxon>
        <taxon>Sordariaceae</taxon>
        <taxon>Sordaria</taxon>
    </lineage>
</organism>
<evidence type="ECO:0000313" key="3">
    <source>
        <dbReference type="Proteomes" id="UP000433876"/>
    </source>
</evidence>
<dbReference type="VEuPathDB" id="FungiDB:SMAC_08824"/>
<dbReference type="AlphaFoldDB" id="A0A8S8ZFX7"/>
<feature type="compositionally biased region" description="Basic and acidic residues" evidence="1">
    <location>
        <begin position="145"/>
        <end position="162"/>
    </location>
</feature>
<name>A0A8S8ZFX7_SORMA</name>
<dbReference type="Proteomes" id="UP000433876">
    <property type="component" value="Unassembled WGS sequence"/>
</dbReference>
<comment type="caution">
    <text evidence="2">The sequence shown here is derived from an EMBL/GenBank/DDBJ whole genome shotgun (WGS) entry which is preliminary data.</text>
</comment>
<feature type="region of interest" description="Disordered" evidence="1">
    <location>
        <begin position="121"/>
        <end position="162"/>
    </location>
</feature>
<evidence type="ECO:0000256" key="1">
    <source>
        <dbReference type="SAM" id="MobiDB-lite"/>
    </source>
</evidence>
<evidence type="ECO:0000313" key="2">
    <source>
        <dbReference type="EMBL" id="KAA8628050.1"/>
    </source>
</evidence>
<accession>A0A8S8ZFX7</accession>
<proteinExistence type="predicted"/>
<reference evidence="2 3" key="1">
    <citation type="submission" date="2017-07" db="EMBL/GenBank/DDBJ databases">
        <title>Genome sequence of the Sordaria macrospora wild type strain R19027.</title>
        <authorList>
            <person name="Nowrousian M."/>
            <person name="Teichert I."/>
            <person name="Kueck U."/>
        </authorList>
    </citation>
    <scope>NUCLEOTIDE SEQUENCE [LARGE SCALE GENOMIC DNA]</scope>
    <source>
        <strain evidence="2 3">R19027</strain>
        <tissue evidence="2">Mycelium</tissue>
    </source>
</reference>